<comment type="similarity">
    <text evidence="2">Belongs to the somatotropin/prolactin family.</text>
</comment>
<dbReference type="Gene3D" id="1.20.1250.10">
    <property type="match status" value="1"/>
</dbReference>
<dbReference type="GeneID" id="101981832"/>
<comment type="subcellular location">
    <subcellularLocation>
        <location evidence="1">Secreted</location>
    </subcellularLocation>
</comment>
<dbReference type="Proteomes" id="UP000694915">
    <property type="component" value="Chromosome 16"/>
</dbReference>
<dbReference type="PANTHER" id="PTHR11417:SF16">
    <property type="entry name" value="DECIDUAL PRL-RELATED PROTEIN-RELATED"/>
    <property type="match status" value="1"/>
</dbReference>
<evidence type="ECO:0000313" key="4">
    <source>
        <dbReference type="Proteomes" id="UP000694915"/>
    </source>
</evidence>
<organism evidence="4 5">
    <name type="scientific">Microtus ochrogaster</name>
    <name type="common">Prairie vole</name>
    <dbReference type="NCBI Taxonomy" id="79684"/>
    <lineage>
        <taxon>Eukaryota</taxon>
        <taxon>Metazoa</taxon>
        <taxon>Chordata</taxon>
        <taxon>Craniata</taxon>
        <taxon>Vertebrata</taxon>
        <taxon>Euteleostomi</taxon>
        <taxon>Mammalia</taxon>
        <taxon>Eutheria</taxon>
        <taxon>Euarchontoglires</taxon>
        <taxon>Glires</taxon>
        <taxon>Rodentia</taxon>
        <taxon>Myomorpha</taxon>
        <taxon>Muroidea</taxon>
        <taxon>Cricetidae</taxon>
        <taxon>Arvicolinae</taxon>
        <taxon>Microtus</taxon>
    </lineage>
</organism>
<dbReference type="PANTHER" id="PTHR11417">
    <property type="entry name" value="SOMATOTROPIN,PROLACTIN"/>
    <property type="match status" value="1"/>
</dbReference>
<sequence length="269" mass="31220">MDNGSLLNEYIVYRSIPCMECLGMLHKRVQGSICWRTFSGTLLLLLVSSLLVWEKAASVPECHTKGGGCWDPLVETFNSAIKRAETIRDVAEQMHQEFFHNEFFSSTFKYLLELMTKRHQAVVNARLNCHSNATVHPDLGAEPTNIKNKKFLKSLIHYMGAWRRPLYHLVIELKAMQNVPESILSKVNTIEENNRELLDDLRWILTKVFPTAKIKEKDPVWDYLSSIKSNEKQYKFLAMFNLSYCLRTDILHTVRHLRTLKCRITGKDC</sequence>
<dbReference type="CDD" id="cd10288">
    <property type="entry name" value="prolactin_like"/>
    <property type="match status" value="1"/>
</dbReference>
<keyword evidence="3" id="KW-0964">Secreted</keyword>
<dbReference type="SUPFAM" id="SSF47266">
    <property type="entry name" value="4-helical cytokines"/>
    <property type="match status" value="1"/>
</dbReference>
<dbReference type="InterPro" id="IPR001400">
    <property type="entry name" value="Somatotropin/Prolactin"/>
</dbReference>
<dbReference type="InterPro" id="IPR009079">
    <property type="entry name" value="4_helix_cytokine-like_core"/>
</dbReference>
<dbReference type="RefSeq" id="XP_005355187.1">
    <property type="nucleotide sequence ID" value="XM_005355130.1"/>
</dbReference>
<accession>A0ABM0KY88</accession>
<evidence type="ECO:0000313" key="5">
    <source>
        <dbReference type="RefSeq" id="XP_005355187.1"/>
    </source>
</evidence>
<reference evidence="5" key="1">
    <citation type="submission" date="2025-08" db="UniProtKB">
        <authorList>
            <consortium name="RefSeq"/>
        </authorList>
    </citation>
    <scope>IDENTIFICATION</scope>
</reference>
<evidence type="ECO:0000256" key="2">
    <source>
        <dbReference type="ARBA" id="ARBA00008474"/>
    </source>
</evidence>
<dbReference type="Pfam" id="PF00103">
    <property type="entry name" value="Hormone_1"/>
    <property type="match status" value="1"/>
</dbReference>
<gene>
    <name evidence="5" type="primary">LOC101981832</name>
</gene>
<name>A0ABM0KY88_MICOH</name>
<evidence type="ECO:0000256" key="1">
    <source>
        <dbReference type="ARBA" id="ARBA00004613"/>
    </source>
</evidence>
<protein>
    <submittedName>
        <fullName evidence="5">Prolactin-8A9-like</fullName>
    </submittedName>
</protein>
<proteinExistence type="inferred from homology"/>
<keyword evidence="4" id="KW-1185">Reference proteome</keyword>
<evidence type="ECO:0000256" key="3">
    <source>
        <dbReference type="ARBA" id="ARBA00022525"/>
    </source>
</evidence>